<evidence type="ECO:0000313" key="2">
    <source>
        <dbReference type="EMBL" id="RJL32471.1"/>
    </source>
</evidence>
<dbReference type="AlphaFoldDB" id="A0A3A4AUU1"/>
<dbReference type="InterPro" id="IPR001387">
    <property type="entry name" value="Cro/C1-type_HTH"/>
</dbReference>
<accession>A0A3A4AUU1</accession>
<evidence type="ECO:0000259" key="1">
    <source>
        <dbReference type="PROSITE" id="PS50943"/>
    </source>
</evidence>
<comment type="caution">
    <text evidence="2">The sequence shown here is derived from an EMBL/GenBank/DDBJ whole genome shotgun (WGS) entry which is preliminary data.</text>
</comment>
<dbReference type="Proteomes" id="UP000265768">
    <property type="component" value="Unassembled WGS sequence"/>
</dbReference>
<dbReference type="SUPFAM" id="SSF47413">
    <property type="entry name" value="lambda repressor-like DNA-binding domains"/>
    <property type="match status" value="1"/>
</dbReference>
<dbReference type="SMART" id="SM00530">
    <property type="entry name" value="HTH_XRE"/>
    <property type="match status" value="1"/>
</dbReference>
<dbReference type="Gene3D" id="1.10.260.40">
    <property type="entry name" value="lambda repressor-like DNA-binding domains"/>
    <property type="match status" value="1"/>
</dbReference>
<dbReference type="EMBL" id="QZEY01000004">
    <property type="protein sequence ID" value="RJL32471.1"/>
    <property type="molecule type" value="Genomic_DNA"/>
</dbReference>
<dbReference type="CDD" id="cd00093">
    <property type="entry name" value="HTH_XRE"/>
    <property type="match status" value="1"/>
</dbReference>
<gene>
    <name evidence="2" type="ORF">D5H75_13115</name>
</gene>
<sequence length="92" mass="9817">MVRTPLTDEQRDRGRALGRVLRAARGARSAADVARCCGISLDTLRKVERGAISSPSFFTVAAIARELDLDLSALARTLLPAADVPERSPLAS</sequence>
<dbReference type="RefSeq" id="WP_119926720.1">
    <property type="nucleotide sequence ID" value="NZ_QZEY01000004.1"/>
</dbReference>
<organism evidence="2 3">
    <name type="scientific">Bailinhaonella thermotolerans</name>
    <dbReference type="NCBI Taxonomy" id="1070861"/>
    <lineage>
        <taxon>Bacteria</taxon>
        <taxon>Bacillati</taxon>
        <taxon>Actinomycetota</taxon>
        <taxon>Actinomycetes</taxon>
        <taxon>Streptosporangiales</taxon>
        <taxon>Streptosporangiaceae</taxon>
        <taxon>Bailinhaonella</taxon>
    </lineage>
</organism>
<dbReference type="PROSITE" id="PS50943">
    <property type="entry name" value="HTH_CROC1"/>
    <property type="match status" value="1"/>
</dbReference>
<name>A0A3A4AUU1_9ACTN</name>
<keyword evidence="3" id="KW-1185">Reference proteome</keyword>
<evidence type="ECO:0000313" key="3">
    <source>
        <dbReference type="Proteomes" id="UP000265768"/>
    </source>
</evidence>
<reference evidence="2 3" key="1">
    <citation type="submission" date="2018-09" db="EMBL/GenBank/DDBJ databases">
        <title>YIM 75507 draft genome.</title>
        <authorList>
            <person name="Tang S."/>
            <person name="Feng Y."/>
        </authorList>
    </citation>
    <scope>NUCLEOTIDE SEQUENCE [LARGE SCALE GENOMIC DNA]</scope>
    <source>
        <strain evidence="2 3">YIM 75507</strain>
    </source>
</reference>
<dbReference type="OrthoDB" id="5196639at2"/>
<dbReference type="Pfam" id="PF13560">
    <property type="entry name" value="HTH_31"/>
    <property type="match status" value="1"/>
</dbReference>
<dbReference type="GO" id="GO:0003677">
    <property type="term" value="F:DNA binding"/>
    <property type="evidence" value="ECO:0007669"/>
    <property type="project" value="InterPro"/>
</dbReference>
<proteinExistence type="predicted"/>
<feature type="domain" description="HTH cro/C1-type" evidence="1">
    <location>
        <begin position="21"/>
        <end position="74"/>
    </location>
</feature>
<protein>
    <submittedName>
        <fullName evidence="2">XRE family transcriptional regulator</fullName>
    </submittedName>
</protein>
<dbReference type="InterPro" id="IPR010982">
    <property type="entry name" value="Lambda_DNA-bd_dom_sf"/>
</dbReference>